<dbReference type="PANTHER" id="PTHR36838">
    <property type="entry name" value="AUXIN EFFLUX CARRIER FAMILY PROTEIN"/>
    <property type="match status" value="1"/>
</dbReference>
<evidence type="ECO:0000256" key="1">
    <source>
        <dbReference type="ARBA" id="ARBA00004141"/>
    </source>
</evidence>
<sequence length="307" mass="32334">MAEALISSLLPIVVTLFLGFFAGWRKDFGEQQAGSLNKLVMNYTLPLSLFGGIMTTQRASIFSHLAVAGWLLVAMVGGYLVVVLIARFLLHQSTALAALRAMAIAGPAIPFVGPTILGSLFPSESALLISLGGLIMNIVQVPVTVIMLSTASQQHTSVGANLLGAIKKPVVWAPILAFIIVLCGGQLSPAWAKNFTVLGSATGGLALFSSGIILFTKQPKLSLPVWVNSLAKDIVLPAVMFVIMLAAHTPTSILNMSLMAISIPTAAIATIFASQYHTAEQEMASTLFLSTILSVVTMGFIIVVRSI</sequence>
<feature type="transmembrane region" description="Helical" evidence="7">
    <location>
        <begin position="170"/>
        <end position="191"/>
    </location>
</feature>
<evidence type="ECO:0000256" key="5">
    <source>
        <dbReference type="ARBA" id="ARBA00022989"/>
    </source>
</evidence>
<feature type="transmembrane region" description="Helical" evidence="7">
    <location>
        <begin position="127"/>
        <end position="149"/>
    </location>
</feature>
<evidence type="ECO:0000256" key="7">
    <source>
        <dbReference type="SAM" id="Phobius"/>
    </source>
</evidence>
<keyword evidence="6 7" id="KW-0472">Membrane</keyword>
<dbReference type="RefSeq" id="WP_057822240.1">
    <property type="nucleotide sequence ID" value="NZ_AZEC01000017.1"/>
</dbReference>
<dbReference type="Proteomes" id="UP000051330">
    <property type="component" value="Unassembled WGS sequence"/>
</dbReference>
<feature type="transmembrane region" description="Helical" evidence="7">
    <location>
        <begin position="102"/>
        <end position="121"/>
    </location>
</feature>
<protein>
    <submittedName>
        <fullName evidence="8">Permease</fullName>
    </submittedName>
</protein>
<name>A0A0R1MQL2_9LACO</name>
<dbReference type="PANTHER" id="PTHR36838:SF1">
    <property type="entry name" value="SLR1864 PROTEIN"/>
    <property type="match status" value="1"/>
</dbReference>
<dbReference type="STRING" id="1423792.FD09_GL001103"/>
<keyword evidence="9" id="KW-1185">Reference proteome</keyword>
<dbReference type="AlphaFoldDB" id="A0A0R1MQL2"/>
<dbReference type="Pfam" id="PF03547">
    <property type="entry name" value="Mem_trans"/>
    <property type="match status" value="1"/>
</dbReference>
<dbReference type="InterPro" id="IPR004776">
    <property type="entry name" value="Mem_transp_PIN-like"/>
</dbReference>
<keyword evidence="5 7" id="KW-1133">Transmembrane helix</keyword>
<dbReference type="GO" id="GO:0055085">
    <property type="term" value="P:transmembrane transport"/>
    <property type="evidence" value="ECO:0007669"/>
    <property type="project" value="InterPro"/>
</dbReference>
<comment type="subcellular location">
    <subcellularLocation>
        <location evidence="1">Membrane</location>
        <topology evidence="1">Multi-pass membrane protein</topology>
    </subcellularLocation>
</comment>
<organism evidence="8 9">
    <name type="scientific">Schleiferilactobacillus perolens DSM 12744</name>
    <dbReference type="NCBI Taxonomy" id="1423792"/>
    <lineage>
        <taxon>Bacteria</taxon>
        <taxon>Bacillati</taxon>
        <taxon>Bacillota</taxon>
        <taxon>Bacilli</taxon>
        <taxon>Lactobacillales</taxon>
        <taxon>Lactobacillaceae</taxon>
        <taxon>Schleiferilactobacillus</taxon>
    </lineage>
</organism>
<comment type="caution">
    <text evidence="8">The sequence shown here is derived from an EMBL/GenBank/DDBJ whole genome shotgun (WGS) entry which is preliminary data.</text>
</comment>
<dbReference type="EMBL" id="AZEC01000017">
    <property type="protein sequence ID" value="KRL09657.1"/>
    <property type="molecule type" value="Genomic_DNA"/>
</dbReference>
<gene>
    <name evidence="8" type="ORF">FD09_GL001103</name>
</gene>
<feature type="transmembrane region" description="Helical" evidence="7">
    <location>
        <begin position="197"/>
        <end position="216"/>
    </location>
</feature>
<evidence type="ECO:0000256" key="2">
    <source>
        <dbReference type="ARBA" id="ARBA00022448"/>
    </source>
</evidence>
<proteinExistence type="predicted"/>
<keyword evidence="3" id="KW-1003">Cell membrane</keyword>
<evidence type="ECO:0000256" key="3">
    <source>
        <dbReference type="ARBA" id="ARBA00022475"/>
    </source>
</evidence>
<dbReference type="GO" id="GO:0016020">
    <property type="term" value="C:membrane"/>
    <property type="evidence" value="ECO:0007669"/>
    <property type="project" value="UniProtKB-SubCell"/>
</dbReference>
<evidence type="ECO:0000256" key="6">
    <source>
        <dbReference type="ARBA" id="ARBA00023136"/>
    </source>
</evidence>
<feature type="transmembrane region" description="Helical" evidence="7">
    <location>
        <begin position="36"/>
        <end position="55"/>
    </location>
</feature>
<evidence type="ECO:0000256" key="4">
    <source>
        <dbReference type="ARBA" id="ARBA00022692"/>
    </source>
</evidence>
<evidence type="ECO:0000313" key="8">
    <source>
        <dbReference type="EMBL" id="KRL09657.1"/>
    </source>
</evidence>
<keyword evidence="4 7" id="KW-0812">Transmembrane</keyword>
<keyword evidence="2" id="KW-0813">Transport</keyword>
<feature type="transmembrane region" description="Helical" evidence="7">
    <location>
        <begin position="6"/>
        <end position="24"/>
    </location>
</feature>
<dbReference type="OrthoDB" id="109606at2"/>
<feature type="transmembrane region" description="Helical" evidence="7">
    <location>
        <begin position="286"/>
        <end position="304"/>
    </location>
</feature>
<evidence type="ECO:0000313" key="9">
    <source>
        <dbReference type="Proteomes" id="UP000051330"/>
    </source>
</evidence>
<feature type="transmembrane region" description="Helical" evidence="7">
    <location>
        <begin position="253"/>
        <end position="274"/>
    </location>
</feature>
<feature type="transmembrane region" description="Helical" evidence="7">
    <location>
        <begin position="223"/>
        <end position="247"/>
    </location>
</feature>
<accession>A0A0R1MQL2</accession>
<reference evidence="8 9" key="1">
    <citation type="journal article" date="2015" name="Genome Announc.">
        <title>Expanding the biotechnology potential of lactobacilli through comparative genomics of 213 strains and associated genera.</title>
        <authorList>
            <person name="Sun Z."/>
            <person name="Harris H.M."/>
            <person name="McCann A."/>
            <person name="Guo C."/>
            <person name="Argimon S."/>
            <person name="Zhang W."/>
            <person name="Yang X."/>
            <person name="Jeffery I.B."/>
            <person name="Cooney J.C."/>
            <person name="Kagawa T.F."/>
            <person name="Liu W."/>
            <person name="Song Y."/>
            <person name="Salvetti E."/>
            <person name="Wrobel A."/>
            <person name="Rasinkangas P."/>
            <person name="Parkhill J."/>
            <person name="Rea M.C."/>
            <person name="O'Sullivan O."/>
            <person name="Ritari J."/>
            <person name="Douillard F.P."/>
            <person name="Paul Ross R."/>
            <person name="Yang R."/>
            <person name="Briner A.E."/>
            <person name="Felis G.E."/>
            <person name="de Vos W.M."/>
            <person name="Barrangou R."/>
            <person name="Klaenhammer T.R."/>
            <person name="Caufield P.W."/>
            <person name="Cui Y."/>
            <person name="Zhang H."/>
            <person name="O'Toole P.W."/>
        </authorList>
    </citation>
    <scope>NUCLEOTIDE SEQUENCE [LARGE SCALE GENOMIC DNA]</scope>
    <source>
        <strain evidence="8 9">DSM 12744</strain>
    </source>
</reference>
<dbReference type="PATRIC" id="fig|1423792.3.peg.1123"/>
<feature type="transmembrane region" description="Helical" evidence="7">
    <location>
        <begin position="67"/>
        <end position="90"/>
    </location>
</feature>